<comment type="caution">
    <text evidence="3">The sequence shown here is derived from an EMBL/GenBank/DDBJ whole genome shotgun (WGS) entry which is preliminary data.</text>
</comment>
<feature type="transmembrane region" description="Helical" evidence="2">
    <location>
        <begin position="151"/>
        <end position="174"/>
    </location>
</feature>
<feature type="compositionally biased region" description="Low complexity" evidence="1">
    <location>
        <begin position="16"/>
        <end position="32"/>
    </location>
</feature>
<dbReference type="EMBL" id="JAATVY010000005">
    <property type="protein sequence ID" value="NJC70218.1"/>
    <property type="molecule type" value="Genomic_DNA"/>
</dbReference>
<proteinExistence type="predicted"/>
<reference evidence="3 4" key="1">
    <citation type="submission" date="2020-03" db="EMBL/GenBank/DDBJ databases">
        <title>WGS of the type strain of Planosporangium spp.</title>
        <authorList>
            <person name="Thawai C."/>
        </authorList>
    </citation>
    <scope>NUCLEOTIDE SEQUENCE [LARGE SCALE GENOMIC DNA]</scope>
    <source>
        <strain evidence="3 4">TBRC 5610</strain>
    </source>
</reference>
<feature type="compositionally biased region" description="Low complexity" evidence="1">
    <location>
        <begin position="40"/>
        <end position="57"/>
    </location>
</feature>
<keyword evidence="2" id="KW-1133">Transmembrane helix</keyword>
<dbReference type="Proteomes" id="UP000722989">
    <property type="component" value="Unassembled WGS sequence"/>
</dbReference>
<gene>
    <name evidence="3" type="ORF">HC031_10925</name>
</gene>
<name>A0ABX0XWN8_9ACTN</name>
<keyword evidence="2" id="KW-0812">Transmembrane</keyword>
<dbReference type="RefSeq" id="WP_167925105.1">
    <property type="nucleotide sequence ID" value="NZ_JAATVY010000005.1"/>
</dbReference>
<evidence type="ECO:0000256" key="1">
    <source>
        <dbReference type="SAM" id="MobiDB-lite"/>
    </source>
</evidence>
<feature type="region of interest" description="Disordered" evidence="1">
    <location>
        <begin position="1"/>
        <end position="76"/>
    </location>
</feature>
<accession>A0ABX0XWN8</accession>
<keyword evidence="2" id="KW-0472">Membrane</keyword>
<organism evidence="3 4">
    <name type="scientific">Planosporangium thailandense</name>
    <dbReference type="NCBI Taxonomy" id="765197"/>
    <lineage>
        <taxon>Bacteria</taxon>
        <taxon>Bacillati</taxon>
        <taxon>Actinomycetota</taxon>
        <taxon>Actinomycetes</taxon>
        <taxon>Micromonosporales</taxon>
        <taxon>Micromonosporaceae</taxon>
        <taxon>Planosporangium</taxon>
    </lineage>
</organism>
<feature type="transmembrane region" description="Helical" evidence="2">
    <location>
        <begin position="101"/>
        <end position="131"/>
    </location>
</feature>
<keyword evidence="4" id="KW-1185">Reference proteome</keyword>
<evidence type="ECO:0000313" key="3">
    <source>
        <dbReference type="EMBL" id="NJC70218.1"/>
    </source>
</evidence>
<protein>
    <submittedName>
        <fullName evidence="3">DUF4190 domain-containing protein</fullName>
    </submittedName>
</protein>
<evidence type="ECO:0000256" key="2">
    <source>
        <dbReference type="SAM" id="Phobius"/>
    </source>
</evidence>
<evidence type="ECO:0000313" key="4">
    <source>
        <dbReference type="Proteomes" id="UP000722989"/>
    </source>
</evidence>
<sequence>MQPGYPGSGQDPYGQQPPYTDPYAQPQYQPQQPQQPPADPTAAPTGQQPEQPPQYQAPYPPPASGEPYPTSGPGYPSATPYPIAGYGAPTGTPQQNNTQGLLAMIFGIVALPGALCCSIVGLGLGIAAVVLGRLGMKKAEAGQASNRGQALAGVICGAIGAVLAIVSIILVFVLRLNNFSFPTAP</sequence>